<feature type="domain" description="Polysaccharide lyase family 8 central" evidence="4">
    <location>
        <begin position="578"/>
        <end position="825"/>
    </location>
</feature>
<feature type="domain" description="Lyase N-terminal" evidence="6">
    <location>
        <begin position="42"/>
        <end position="192"/>
    </location>
</feature>
<dbReference type="Pfam" id="PF09092">
    <property type="entry name" value="Lyase_N"/>
    <property type="match status" value="1"/>
</dbReference>
<keyword evidence="2 8" id="KW-0456">Lyase</keyword>
<evidence type="ECO:0000259" key="5">
    <source>
        <dbReference type="Pfam" id="PF02884"/>
    </source>
</evidence>
<evidence type="ECO:0000259" key="7">
    <source>
        <dbReference type="Pfam" id="PF09093"/>
    </source>
</evidence>
<accession>A0ABV4U6U2</accession>
<comment type="similarity">
    <text evidence="1">Belongs to the polysaccharide lyase 8 family.</text>
</comment>
<dbReference type="InterPro" id="IPR004103">
    <property type="entry name" value="Lyase_8_C"/>
</dbReference>
<feature type="signal peptide" evidence="3">
    <location>
        <begin position="1"/>
        <end position="27"/>
    </location>
</feature>
<evidence type="ECO:0000259" key="4">
    <source>
        <dbReference type="Pfam" id="PF02278"/>
    </source>
</evidence>
<keyword evidence="9" id="KW-1185">Reference proteome</keyword>
<evidence type="ECO:0000256" key="2">
    <source>
        <dbReference type="ARBA" id="ARBA00023239"/>
    </source>
</evidence>
<dbReference type="Pfam" id="PF02278">
    <property type="entry name" value="Lyase_8"/>
    <property type="match status" value="1"/>
</dbReference>
<dbReference type="SUPFAM" id="SSF49785">
    <property type="entry name" value="Galactose-binding domain-like"/>
    <property type="match status" value="1"/>
</dbReference>
<dbReference type="SUPFAM" id="SSF74650">
    <property type="entry name" value="Galactose mutarotase-like"/>
    <property type="match status" value="1"/>
</dbReference>
<dbReference type="SUPFAM" id="SSF49863">
    <property type="entry name" value="Hyaluronate lyase-like, C-terminal domain"/>
    <property type="match status" value="1"/>
</dbReference>
<sequence>MFKPWFHCTAAVCFSSLVLQSTLTVSASDDWHFPAETFVDGVPSHWQATRPDSLSLTRHHYKYGEQSLQWDWRSGETIDIEQELGDLHQTAGYGGYEKATFGLWVYNDEPGEHELRFDFMEGDEVTGWFSLPLDYRGWRHASFKYTFRSDFEGEVTSDTDRIVIHAPEEVDSGTVRFDLVVYNNPLDFRQQHVPAHYDWQPVSDEQVEAKFPSRDKVTEHQLESLEQLRARLHPANRGNPDRHDFDDLRQRFEGFGIERDEHGIRGLPVVHSRRASFYEYSGLEVAAAADIHDVMFDVAELWYLTDDAEHEQALAEMYLDMFDHLFDQGMQPGSGFQYGWYNGRRLCDSIWMMAEVLRDHDRLREARDYLDYAYGWSKVVTEANPAPNLDHYHLDARYQLLGQFMFDDPVDQARGIQAFMDFISRGIMNPAHNAFKNDGSMWHHEAHYWAYAEYAIPTLIYLIEPLAEAGFTLTPSAYDRFKYSMLNLRFHANLLELPIPFHGRHPMANKPIRPDIYRALAVSRPGDGERSVTIDEQLAAAYLRLHADADAEEAFGGAVTEAEPHPEGTLSMPYAGMLAQRRDDWLVAVKGYNSQFWGTEIYDQENAHGGWIGSGDLYYLVAGDPISLAGSGYEHDGWDWNRFDGTTVIHLPLEELENPTGGTASTRTDHDFVGGLAHRDQHGIFVMQIQGPQWLRPDHRGKATYFFFDDRLVALGSNIRNDDETYPTHTNLFQRHLPERDTAITLNGDTLDAFPLDEEAVTGPAWLMDMHGTGFYVPDGQRIGISRKEQHSRDRHNTEDTVGDFAAAWIDHGQAPDDASYQYMVQLRTSERAMAELAERMASAEPPYRVIAQDERAHIVADDETSLIAGVLFESQDVDEIGPITHVSSPCLVMLESEDEGQYFLTVADPDLRLDDDYLSQPHEWSITLAGYWDVTAEALSQKPASEVVNVEADAQQTRVHVRTIDGQSLGMQLRLQE</sequence>
<protein>
    <submittedName>
        <fullName evidence="8">Chondroitinase family polysaccharide lyase</fullName>
    </submittedName>
</protein>
<feature type="domain" description="Polysaccharide lyase family 8 C-terminal" evidence="5">
    <location>
        <begin position="849"/>
        <end position="910"/>
    </location>
</feature>
<dbReference type="PANTHER" id="PTHR37322">
    <property type="match status" value="1"/>
</dbReference>
<dbReference type="Pfam" id="PF09093">
    <property type="entry name" value="Lyase_catalyt"/>
    <property type="match status" value="1"/>
</dbReference>
<dbReference type="Gene3D" id="2.60.120.430">
    <property type="entry name" value="Galactose-binding lectin"/>
    <property type="match status" value="1"/>
</dbReference>
<name>A0ABV4U6U2_9BACT</name>
<dbReference type="InterPro" id="IPR011071">
    <property type="entry name" value="Lyase_8-like_C"/>
</dbReference>
<proteinExistence type="inferred from homology"/>
<dbReference type="Pfam" id="PF02884">
    <property type="entry name" value="Lyase_8_C"/>
    <property type="match status" value="1"/>
</dbReference>
<reference evidence="8 9" key="1">
    <citation type="submission" date="2024-08" db="EMBL/GenBank/DDBJ databases">
        <title>Whole-genome sequencing of halo(alkali)philic microorganisms from hypersaline lakes.</title>
        <authorList>
            <person name="Sorokin D.Y."/>
            <person name="Merkel A.Y."/>
            <person name="Messina E."/>
            <person name="Yakimov M."/>
        </authorList>
    </citation>
    <scope>NUCLEOTIDE SEQUENCE [LARGE SCALE GENOMIC DNA]</scope>
    <source>
        <strain evidence="8 9">AB-hyl4</strain>
    </source>
</reference>
<dbReference type="InterPro" id="IPR039174">
    <property type="entry name" value="Chondroitin_ABC_lyase"/>
</dbReference>
<dbReference type="SUPFAM" id="SSF48230">
    <property type="entry name" value="Chondroitin AC/alginate lyase"/>
    <property type="match status" value="1"/>
</dbReference>
<dbReference type="InterPro" id="IPR011013">
    <property type="entry name" value="Gal_mutarotase_sf_dom"/>
</dbReference>
<evidence type="ECO:0000313" key="8">
    <source>
        <dbReference type="EMBL" id="MFA9479308.1"/>
    </source>
</evidence>
<dbReference type="InterPro" id="IPR008929">
    <property type="entry name" value="Chondroitin_lyas"/>
</dbReference>
<evidence type="ECO:0000259" key="6">
    <source>
        <dbReference type="Pfam" id="PF09092"/>
    </source>
</evidence>
<comment type="caution">
    <text evidence="8">The sequence shown here is derived from an EMBL/GenBank/DDBJ whole genome shotgun (WGS) entry which is preliminary data.</text>
</comment>
<keyword evidence="3" id="KW-0732">Signal</keyword>
<feature type="chain" id="PRO_5047026796" evidence="3">
    <location>
        <begin position="28"/>
        <end position="978"/>
    </location>
</feature>
<feature type="domain" description="Lyase catalytic" evidence="7">
    <location>
        <begin position="215"/>
        <end position="549"/>
    </location>
</feature>
<dbReference type="PANTHER" id="PTHR37322:SF3">
    <property type="entry name" value="CHONDROITIN SULFATE ABC EXOLYASE"/>
    <property type="match status" value="1"/>
</dbReference>
<dbReference type="InterPro" id="IPR015176">
    <property type="entry name" value="Lyase_N"/>
</dbReference>
<dbReference type="InterPro" id="IPR008979">
    <property type="entry name" value="Galactose-bd-like_sf"/>
</dbReference>
<dbReference type="Gene3D" id="2.60.220.10">
    <property type="entry name" value="Polysaccharide lyase family 8-like, C-terminal"/>
    <property type="match status" value="1"/>
</dbReference>
<dbReference type="Proteomes" id="UP001575105">
    <property type="component" value="Unassembled WGS sequence"/>
</dbReference>
<gene>
    <name evidence="8" type="ORF">ACERK3_13535</name>
</gene>
<dbReference type="InterPro" id="IPR003159">
    <property type="entry name" value="Lyase_8_central_dom"/>
</dbReference>
<evidence type="ECO:0000256" key="3">
    <source>
        <dbReference type="SAM" id="SignalP"/>
    </source>
</evidence>
<dbReference type="Gene3D" id="1.50.10.100">
    <property type="entry name" value="Chondroitin AC/alginate lyase"/>
    <property type="match status" value="1"/>
</dbReference>
<dbReference type="InterPro" id="IPR015177">
    <property type="entry name" value="Lyase_catalyt"/>
</dbReference>
<dbReference type="Gene3D" id="2.70.98.10">
    <property type="match status" value="1"/>
</dbReference>
<evidence type="ECO:0000313" key="9">
    <source>
        <dbReference type="Proteomes" id="UP001575105"/>
    </source>
</evidence>
<dbReference type="EMBL" id="JBGUBD010000008">
    <property type="protein sequence ID" value="MFA9479308.1"/>
    <property type="molecule type" value="Genomic_DNA"/>
</dbReference>
<evidence type="ECO:0000256" key="1">
    <source>
        <dbReference type="ARBA" id="ARBA00006699"/>
    </source>
</evidence>
<dbReference type="InterPro" id="IPR014718">
    <property type="entry name" value="GH-type_carb-bd"/>
</dbReference>
<organism evidence="8 9">
    <name type="scientific">Natronomicrosphaera hydrolytica</name>
    <dbReference type="NCBI Taxonomy" id="3242702"/>
    <lineage>
        <taxon>Bacteria</taxon>
        <taxon>Pseudomonadati</taxon>
        <taxon>Planctomycetota</taxon>
        <taxon>Phycisphaerae</taxon>
        <taxon>Phycisphaerales</taxon>
        <taxon>Phycisphaeraceae</taxon>
        <taxon>Natronomicrosphaera</taxon>
    </lineage>
</organism>
<dbReference type="GO" id="GO:0016829">
    <property type="term" value="F:lyase activity"/>
    <property type="evidence" value="ECO:0007669"/>
    <property type="project" value="UniProtKB-KW"/>
</dbReference>
<dbReference type="RefSeq" id="WP_425346235.1">
    <property type="nucleotide sequence ID" value="NZ_JBGUBD010000008.1"/>
</dbReference>